<feature type="region of interest" description="Disordered" evidence="7">
    <location>
        <begin position="1435"/>
        <end position="1458"/>
    </location>
</feature>
<reference evidence="10" key="1">
    <citation type="submission" date="2025-08" db="UniProtKB">
        <authorList>
            <consortium name="RefSeq"/>
        </authorList>
    </citation>
    <scope>IDENTIFICATION</scope>
    <source>
        <tissue evidence="10">Whole organism</tissue>
    </source>
</reference>
<feature type="compositionally biased region" description="Polar residues" evidence="7">
    <location>
        <begin position="2166"/>
        <end position="2185"/>
    </location>
</feature>
<feature type="compositionally biased region" description="Basic and acidic residues" evidence="7">
    <location>
        <begin position="830"/>
        <end position="842"/>
    </location>
</feature>
<dbReference type="PANTHER" id="PTHR24346">
    <property type="entry name" value="MAP/MICROTUBULE AFFINITY-REGULATING KINASE"/>
    <property type="match status" value="1"/>
</dbReference>
<feature type="compositionally biased region" description="Polar residues" evidence="7">
    <location>
        <begin position="1573"/>
        <end position="1585"/>
    </location>
</feature>
<feature type="compositionally biased region" description="Basic and acidic residues" evidence="7">
    <location>
        <begin position="363"/>
        <end position="387"/>
    </location>
</feature>
<feature type="region of interest" description="Disordered" evidence="7">
    <location>
        <begin position="586"/>
        <end position="1145"/>
    </location>
</feature>
<feature type="compositionally biased region" description="Low complexity" evidence="7">
    <location>
        <begin position="651"/>
        <end position="668"/>
    </location>
</feature>
<evidence type="ECO:0000256" key="2">
    <source>
        <dbReference type="ARBA" id="ARBA00022679"/>
    </source>
</evidence>
<feature type="compositionally biased region" description="Polar residues" evidence="7">
    <location>
        <begin position="2927"/>
        <end position="2956"/>
    </location>
</feature>
<evidence type="ECO:0000313" key="10">
    <source>
        <dbReference type="RefSeq" id="XP_047740082.1"/>
    </source>
</evidence>
<evidence type="ECO:0000256" key="5">
    <source>
        <dbReference type="ARBA" id="ARBA00022840"/>
    </source>
</evidence>
<dbReference type="GO" id="GO:0000226">
    <property type="term" value="P:microtubule cytoskeleton organization"/>
    <property type="evidence" value="ECO:0007669"/>
    <property type="project" value="TreeGrafter"/>
</dbReference>
<feature type="region of interest" description="Disordered" evidence="7">
    <location>
        <begin position="1945"/>
        <end position="1964"/>
    </location>
</feature>
<keyword evidence="1" id="KW-0723">Serine/threonine-protein kinase</keyword>
<evidence type="ECO:0000256" key="4">
    <source>
        <dbReference type="ARBA" id="ARBA00022777"/>
    </source>
</evidence>
<feature type="region of interest" description="Disordered" evidence="7">
    <location>
        <begin position="2034"/>
        <end position="2054"/>
    </location>
</feature>
<dbReference type="PROSITE" id="PS50011">
    <property type="entry name" value="PROTEIN_KINASE_DOM"/>
    <property type="match status" value="1"/>
</dbReference>
<feature type="compositionally biased region" description="Basic and acidic residues" evidence="7">
    <location>
        <begin position="504"/>
        <end position="520"/>
    </location>
</feature>
<feature type="region of interest" description="Disordered" evidence="7">
    <location>
        <begin position="332"/>
        <end position="553"/>
    </location>
</feature>
<feature type="compositionally biased region" description="Basic and acidic residues" evidence="7">
    <location>
        <begin position="433"/>
        <end position="454"/>
    </location>
</feature>
<protein>
    <submittedName>
        <fullName evidence="10">Uncharacterized protein LOC108667941</fullName>
    </submittedName>
</protein>
<feature type="compositionally biased region" description="Low complexity" evidence="7">
    <location>
        <begin position="615"/>
        <end position="637"/>
    </location>
</feature>
<feature type="region of interest" description="Disordered" evidence="7">
    <location>
        <begin position="1548"/>
        <end position="1625"/>
    </location>
</feature>
<feature type="compositionally biased region" description="Low complexity" evidence="7">
    <location>
        <begin position="972"/>
        <end position="988"/>
    </location>
</feature>
<feature type="compositionally biased region" description="Basic and acidic residues" evidence="7">
    <location>
        <begin position="468"/>
        <end position="490"/>
    </location>
</feature>
<gene>
    <name evidence="10" type="primary">LOC108667941</name>
</gene>
<feature type="region of interest" description="Disordered" evidence="7">
    <location>
        <begin position="2345"/>
        <end position="2439"/>
    </location>
</feature>
<feature type="compositionally biased region" description="Low complexity" evidence="7">
    <location>
        <begin position="3032"/>
        <end position="3044"/>
    </location>
</feature>
<feature type="region of interest" description="Disordered" evidence="7">
    <location>
        <begin position="1817"/>
        <end position="1847"/>
    </location>
</feature>
<feature type="compositionally biased region" description="Low complexity" evidence="7">
    <location>
        <begin position="334"/>
        <end position="351"/>
    </location>
</feature>
<evidence type="ECO:0000256" key="1">
    <source>
        <dbReference type="ARBA" id="ARBA00022527"/>
    </source>
</evidence>
<dbReference type="FunFam" id="1.10.510.10:FF:000389">
    <property type="entry name" value="Uncharacterized protein, isoform E"/>
    <property type="match status" value="1"/>
</dbReference>
<feature type="compositionally biased region" description="Polar residues" evidence="7">
    <location>
        <begin position="2901"/>
        <end position="2910"/>
    </location>
</feature>
<feature type="compositionally biased region" description="Basic and acidic residues" evidence="7">
    <location>
        <begin position="888"/>
        <end position="908"/>
    </location>
</feature>
<dbReference type="InterPro" id="IPR008271">
    <property type="entry name" value="Ser/Thr_kinase_AS"/>
</dbReference>
<feature type="region of interest" description="Disordered" evidence="7">
    <location>
        <begin position="1506"/>
        <end position="1527"/>
    </location>
</feature>
<feature type="compositionally biased region" description="Polar residues" evidence="7">
    <location>
        <begin position="2550"/>
        <end position="2569"/>
    </location>
</feature>
<keyword evidence="3 6" id="KW-0547">Nucleotide-binding</keyword>
<feature type="region of interest" description="Disordered" evidence="7">
    <location>
        <begin position="2204"/>
        <end position="2236"/>
    </location>
</feature>
<feature type="compositionally biased region" description="Basic and acidic residues" evidence="7">
    <location>
        <begin position="807"/>
        <end position="821"/>
    </location>
</feature>
<evidence type="ECO:0000259" key="8">
    <source>
        <dbReference type="PROSITE" id="PS50011"/>
    </source>
</evidence>
<feature type="compositionally biased region" description="Low complexity" evidence="7">
    <location>
        <begin position="2725"/>
        <end position="2736"/>
    </location>
</feature>
<proteinExistence type="predicted"/>
<dbReference type="Pfam" id="PF00069">
    <property type="entry name" value="Pkinase"/>
    <property type="match status" value="1"/>
</dbReference>
<dbReference type="OrthoDB" id="193931at2759"/>
<feature type="compositionally biased region" description="Basic and acidic residues" evidence="7">
    <location>
        <begin position="1065"/>
        <end position="1102"/>
    </location>
</feature>
<dbReference type="InterPro" id="IPR017441">
    <property type="entry name" value="Protein_kinase_ATP_BS"/>
</dbReference>
<feature type="region of interest" description="Disordered" evidence="7">
    <location>
        <begin position="2884"/>
        <end position="3093"/>
    </location>
</feature>
<dbReference type="SUPFAM" id="SSF56112">
    <property type="entry name" value="Protein kinase-like (PK-like)"/>
    <property type="match status" value="1"/>
</dbReference>
<feature type="compositionally biased region" description="Polar residues" evidence="7">
    <location>
        <begin position="2208"/>
        <end position="2222"/>
    </location>
</feature>
<feature type="compositionally biased region" description="Polar residues" evidence="7">
    <location>
        <begin position="2107"/>
        <end position="2118"/>
    </location>
</feature>
<dbReference type="GO" id="GO:0005737">
    <property type="term" value="C:cytoplasm"/>
    <property type="evidence" value="ECO:0007669"/>
    <property type="project" value="TreeGrafter"/>
</dbReference>
<feature type="compositionally biased region" description="Polar residues" evidence="7">
    <location>
        <begin position="2993"/>
        <end position="3031"/>
    </location>
</feature>
<feature type="compositionally biased region" description="Basic and acidic residues" evidence="7">
    <location>
        <begin position="1027"/>
        <end position="1047"/>
    </location>
</feature>
<dbReference type="GO" id="GO:0050321">
    <property type="term" value="F:tau-protein kinase activity"/>
    <property type="evidence" value="ECO:0007669"/>
    <property type="project" value="TreeGrafter"/>
</dbReference>
<feature type="compositionally biased region" description="Polar residues" evidence="7">
    <location>
        <begin position="3045"/>
        <end position="3070"/>
    </location>
</feature>
<feature type="compositionally biased region" description="Basic and acidic residues" evidence="7">
    <location>
        <begin position="1272"/>
        <end position="1283"/>
    </location>
</feature>
<feature type="compositionally biased region" description="Low complexity" evidence="7">
    <location>
        <begin position="2911"/>
        <end position="2924"/>
    </location>
</feature>
<feature type="binding site" evidence="6">
    <location>
        <position position="67"/>
    </location>
    <ligand>
        <name>ATP</name>
        <dbReference type="ChEBI" id="CHEBI:30616"/>
    </ligand>
</feature>
<feature type="region of interest" description="Disordered" evidence="7">
    <location>
        <begin position="2599"/>
        <end position="2640"/>
    </location>
</feature>
<feature type="compositionally biased region" description="Basic and acidic residues" evidence="7">
    <location>
        <begin position="1820"/>
        <end position="1830"/>
    </location>
</feature>
<dbReference type="PROSITE" id="PS00108">
    <property type="entry name" value="PROTEIN_KINASE_ST"/>
    <property type="match status" value="1"/>
</dbReference>
<feature type="compositionally biased region" description="Basic and acidic residues" evidence="7">
    <location>
        <begin position="2395"/>
        <end position="2405"/>
    </location>
</feature>
<dbReference type="SMART" id="SM00220">
    <property type="entry name" value="S_TKc"/>
    <property type="match status" value="1"/>
</dbReference>
<feature type="compositionally biased region" description="Polar residues" evidence="7">
    <location>
        <begin position="352"/>
        <end position="362"/>
    </location>
</feature>
<feature type="domain" description="Protein kinase" evidence="8">
    <location>
        <begin position="34"/>
        <end position="285"/>
    </location>
</feature>
<dbReference type="RefSeq" id="XP_047740082.1">
    <property type="nucleotide sequence ID" value="XM_047884126.1"/>
</dbReference>
<dbReference type="OMA" id="PEWENSL"/>
<keyword evidence="5 6" id="KW-0067">ATP-binding</keyword>
<evidence type="ECO:0000256" key="3">
    <source>
        <dbReference type="ARBA" id="ARBA00022741"/>
    </source>
</evidence>
<feature type="compositionally biased region" description="Basic and acidic residues" evidence="7">
    <location>
        <begin position="2375"/>
        <end position="2384"/>
    </location>
</feature>
<dbReference type="GO" id="GO:0035556">
    <property type="term" value="P:intracellular signal transduction"/>
    <property type="evidence" value="ECO:0007669"/>
    <property type="project" value="TreeGrafter"/>
</dbReference>
<evidence type="ECO:0000313" key="9">
    <source>
        <dbReference type="Proteomes" id="UP000694843"/>
    </source>
</evidence>
<feature type="compositionally biased region" description="Basic and acidic residues" evidence="7">
    <location>
        <begin position="1381"/>
        <end position="1397"/>
    </location>
</feature>
<feature type="region of interest" description="Disordered" evidence="7">
    <location>
        <begin position="2550"/>
        <end position="2578"/>
    </location>
</feature>
<feature type="compositionally biased region" description="Basic and acidic residues" evidence="7">
    <location>
        <begin position="696"/>
        <end position="732"/>
    </location>
</feature>
<feature type="compositionally biased region" description="Basic and acidic residues" evidence="7">
    <location>
        <begin position="2620"/>
        <end position="2640"/>
    </location>
</feature>
<evidence type="ECO:0000256" key="6">
    <source>
        <dbReference type="PROSITE-ProRule" id="PRU10141"/>
    </source>
</evidence>
<dbReference type="GO" id="GO:0005524">
    <property type="term" value="F:ATP binding"/>
    <property type="evidence" value="ECO:0007669"/>
    <property type="project" value="UniProtKB-UniRule"/>
</dbReference>
<keyword evidence="4" id="KW-0418">Kinase</keyword>
<feature type="compositionally biased region" description="Low complexity" evidence="7">
    <location>
        <begin position="3071"/>
        <end position="3093"/>
    </location>
</feature>
<feature type="compositionally biased region" description="Low complexity" evidence="7">
    <location>
        <begin position="1235"/>
        <end position="1247"/>
    </location>
</feature>
<feature type="compositionally biased region" description="Polar residues" evidence="7">
    <location>
        <begin position="741"/>
        <end position="753"/>
    </location>
</feature>
<accession>A0A979FUP8</accession>
<dbReference type="GeneID" id="108667941"/>
<feature type="region of interest" description="Disordered" evidence="7">
    <location>
        <begin position="2107"/>
        <end position="2192"/>
    </location>
</feature>
<evidence type="ECO:0000256" key="7">
    <source>
        <dbReference type="SAM" id="MobiDB-lite"/>
    </source>
</evidence>
<dbReference type="PROSITE" id="PS00107">
    <property type="entry name" value="PROTEIN_KINASE_ATP"/>
    <property type="match status" value="1"/>
</dbReference>
<dbReference type="InterPro" id="IPR011009">
    <property type="entry name" value="Kinase-like_dom_sf"/>
</dbReference>
<feature type="region of interest" description="Disordered" evidence="7">
    <location>
        <begin position="2715"/>
        <end position="2772"/>
    </location>
</feature>
<feature type="compositionally biased region" description="Pro residues" evidence="7">
    <location>
        <begin position="1362"/>
        <end position="1375"/>
    </location>
</feature>
<dbReference type="Proteomes" id="UP000694843">
    <property type="component" value="Unplaced"/>
</dbReference>
<name>A0A979FUP8_HYAAZ</name>
<organism evidence="9 10">
    <name type="scientific">Hyalella azteca</name>
    <name type="common">Amphipod</name>
    <dbReference type="NCBI Taxonomy" id="294128"/>
    <lineage>
        <taxon>Eukaryota</taxon>
        <taxon>Metazoa</taxon>
        <taxon>Ecdysozoa</taxon>
        <taxon>Arthropoda</taxon>
        <taxon>Crustacea</taxon>
        <taxon>Multicrustacea</taxon>
        <taxon>Malacostraca</taxon>
        <taxon>Eumalacostraca</taxon>
        <taxon>Peracarida</taxon>
        <taxon>Amphipoda</taxon>
        <taxon>Senticaudata</taxon>
        <taxon>Talitrida</taxon>
        <taxon>Talitroidea</taxon>
        <taxon>Hyalellidae</taxon>
        <taxon>Hyalella</taxon>
    </lineage>
</organism>
<feature type="compositionally biased region" description="Acidic residues" evidence="7">
    <location>
        <begin position="1402"/>
        <end position="1411"/>
    </location>
</feature>
<feature type="region of interest" description="Disordered" evidence="7">
    <location>
        <begin position="1717"/>
        <end position="1744"/>
    </location>
</feature>
<feature type="compositionally biased region" description="Basic and acidic residues" evidence="7">
    <location>
        <begin position="2715"/>
        <end position="2724"/>
    </location>
</feature>
<dbReference type="Gene3D" id="1.10.510.10">
    <property type="entry name" value="Transferase(Phosphotransferase) domain 1"/>
    <property type="match status" value="1"/>
</dbReference>
<feature type="compositionally biased region" description="Basic and acidic residues" evidence="7">
    <location>
        <begin position="935"/>
        <end position="971"/>
    </location>
</feature>
<feature type="compositionally biased region" description="Basic and acidic residues" evidence="7">
    <location>
        <begin position="410"/>
        <end position="426"/>
    </location>
</feature>
<sequence>MVVSEGAISNIMGGMENTAGVRLHSHRHKLKQRFDILRKLGQGTYGKVQLAVNKDTGQEVAIKTIKKAKIETEQDLIRIRREIQIMSSVQHPQIIHIYEVFENREKMVLVMEYAAGGELYDYLSERKVLSVDEARRVFRQVASAVYYCHKHKICHRDLKLENILLDIEGNAKIADFGLSNVFDEKRRLDTFCGSPLYASPEIVKGVPYVGPEVDCWSLGVLLYTLVYGAMPFDGSNFRRLVKQITQGDFYEPPTPSSASPLVRSMLTVAADQRANITDICRHWWVNDGEARSCYDEAEALANQTPVRLDLLLSLAPKHISSEHMLIQPEDEEASAALPAPPTTTTNGPQATRSLSLGALSSATRDDHSSVSSAARREDDKRRRESEARTGGVKKRKEGTASPGSSVKPVETGEGKRPPTGAAEEKKKPKKKVSKDETASEKTEKRKSVKNKDSDGVLMEIDENAEPVTTKKIEPSVDKEPSVGGETDKKTSGSNKELPVSPETEPPKPSENSESKSRDESQMSSITNMETALDEDSRDVTPKAITPELELSNDISKNSHTEAVILENKALSIKSPSNKSVISAVSTDGTLKASDSSISTRLSPSPPKSVIEVPIKTFKSSAAKKSASSTPSKPTVTSEELTKAPSAAKILSKPVSVSKVSKTSSVTKVSKNDSSSKVETPLSNGSCNEIVPPDTDELLKETASKIKDTSKKKSETDSMKKDSEVAESSKESSQHSSVVSTPARSRTGSESSNEARPGKQDSSRRGSKIFSKAAMWDSMCQQSDKPPPAATDKTRKTPRPGGLNMSDLTKKFEEKPLPERKKPVVGSFKISDVKKSFENKSTEKVGSGFRRTSSDSSGESRRDGSLPTSPTRVGVSKEASLPPPGKPVRKPDSDAKKESTQEKTSEKPKSQTTASGETLEEEKKPTKSQVLPTKEVVAKEKSPVKEVRKPTWEVRKESTPSKRSSPVKDKAKPSVVSTKKSSITSASSTRDVATPDVERTPPTQETKKPKPKPSTKAESSESSDSESEAEKLLRQLSERRELVEAAKKEKLRKVSQQNDEAQDLSPTKDRVQRLCMVNKDHQMEKSVSEPVSEKSEEIVKPVKPDSIPSASMITDAEQPAGAKSATLPRGFKTKQTEKPKLVPQECSTPPVLLKQITAIPPSQVLSPSPRSVDEEIPVSRKSTAVLVLSPVAAREATAPDSKRRSSYAEIHLTAAPKPEYKSEVRHNVAPVLRTTPSVRRPSPPKVSSAGDGILQRAPRERIIPIMLEDHDDDDRSTGSDERQRSKNSSSASLSRGGETFMQSPLFKSRAVPSAGVFSGRSGSRGTLGIQAEPPVGASPEPIRKSRRERIIPISLEGDDEATSPPPLDPYSSPPTPSQHQSSTEHSRAGRTVPIERPESLSSNDEDDEDEEDGFQILTAESLFSTLLNRMRNLTKKMSQDDPRGRRIHQPLVPSSPLGFQFTTSPFSSGGLHGIHSASSLKQHDSFGSNDPGSGFWSSLYSSPRELSRGGQQGYGYEPYHNADNQRNDQGSITSSVCCNNQQILHCQTPSISGSQGWRARLSSDETGTRRSARSSDGTLPQRSGVTSRVGEGTASEASRTILGNAGRRDEGLDYSGEANGRVGGITEQPLPAAQLASSRTIVGARDPRIKQPSVDLSKPIAKLMGSSVSSSFSSAKNVPYAVSSSSITVPKRSSSATMGVPGEAKKQLQKLVEELEGANEASDSTTPPLVKRAGTVQPTPTNSSSVVFCSSSVKSTSIPPTATAVNHTSENETKDLVHKPILKSESASKTGSKFNLPEPVTKINSDGNEVRRTTCSIAQSSDEKRETRPEMDSQMSNRNILGNGHRESMNNLTTANKSRSEIPITVMELDSNDVMTQSLPPGAASSVLNTNIINRYSVGFETSSSQNATSSITPQKQAVSGSLSLPVSTNIGISVSSSNISLIDTPKSSSLLKPSDSSSSVRSKRTSLLVEPHKKLFPWDNTENSRTSTELTVPALTRQKSLLTPYRRGKSEDLRSVIDTVKTDSSFERYKKAAAAASSIPDQPTIRPYRGSRSRELNPTIEAASEKIMQPNPSNLKKISPFEAYRRNKSKELGATIEQLQKAQLQPQIGSKLNLSSGETRARLTSPPPPGLPQSPTSIARLSSPPPQPAVKQAMNPETQPRKISENLPSSMNTQESCNNSSQNERPLSPGVSVCSNSPVEFASGLASPVSSDPPSNRNSPIVTPNEPPPTVDTDSASCVISNSSAVPRAKTPFERAKSKIERKIDRAKSPTFFVDVMPNKINQNENNIDIATKNMLQNEINSGDWYTGREMAPGKENDIGKKVIPVEPEKPKSMYKKFTSKFSKSATNVAEDPSDPHENADEKFKLKRPSIFMKSKNDRSEKSPPHSSVADFDEPTEKKPSKKLSDALNKFLGRKTDEAPRTIQPVPSKPPSEMSPVCAPDLTRSERELKKPSRYRSKIISKSHENLNKYSDEEMKSILGTDSGNDPNFTIESVTKSICDHLTQLESDITSRIGSMSNLSTSEAMKGGIGVQQNRPSVTTSAANSLNSYGYSPALSSRRNTSSAAPTRASSLIKTSSTKIITPPSREIAAAITSTNVENSAPSQPCVATPCPTQQLPTHQSEEPRKSSDIKDTIRSTSEDTRCFSPTSWCSDSVTSAPDELQVLSDDEEESVMDRITRKSFYSRFQDGKRARSKVSQPLTKFAEDQQLAAAKARLMEDDRKQRESMSPSRAMSPMSYTRTSIGSSIPEWENSLHRRNSRSSVSRTTSLPISDYDPRLVSSSDDFSFSSSVRDMGRSSVSRAAAAGAAAGAAAASYQAPDRESSISRRAAVASTESVLAGYRSEVTDSTLSRLRSTSPPKAVWSHPLHETVVSSARDELSRRLTPLTRLASSREPSIRPYRRTTTTGDINYSSISEPSSTSTRPSVYRRTTTTGTCELPQETSSTLPRPSYRRTSTMDLPVADPAINRPSDFRRLLQPVNRRYSTARISGGGDSTASPSGKCSSPDRTLNSPPSSTLARTSPSISDHLSNIGSSIPNSLSRISSPTTDSLSKLNSPASDTRSRISSPTSNHLSRISSSTSDSLSRSRFSSDSSLRSPSIISYASTRDSIASTGDSIYGRTGRASAAVSSYINSATSGITSSYVPRRSSLYRY</sequence>
<feature type="compositionally biased region" description="Polar residues" evidence="7">
    <location>
        <begin position="586"/>
        <end position="602"/>
    </location>
</feature>
<keyword evidence="2" id="KW-0808">Transferase</keyword>
<dbReference type="PANTHER" id="PTHR24346:SF93">
    <property type="entry name" value="NUAK FAMILY SNF1-LIKE KINASE 1"/>
    <property type="match status" value="1"/>
</dbReference>
<keyword evidence="9" id="KW-1185">Reference proteome</keyword>
<dbReference type="FunFam" id="3.30.200.20:FF:000042">
    <property type="entry name" value="Aurora kinase A"/>
    <property type="match status" value="1"/>
</dbReference>
<dbReference type="KEGG" id="hazt:108667941"/>
<feature type="compositionally biased region" description="Basic and acidic residues" evidence="7">
    <location>
        <begin position="2354"/>
        <end position="2364"/>
    </location>
</feature>
<feature type="compositionally biased region" description="Low complexity" evidence="7">
    <location>
        <begin position="2759"/>
        <end position="2768"/>
    </location>
</feature>
<feature type="region of interest" description="Disordered" evidence="7">
    <location>
        <begin position="1215"/>
        <end position="1411"/>
    </location>
</feature>
<dbReference type="InterPro" id="IPR000719">
    <property type="entry name" value="Prot_kinase_dom"/>
</dbReference>